<evidence type="ECO:0000313" key="13">
    <source>
        <dbReference type="EMBL" id="MFB0835591.1"/>
    </source>
</evidence>
<dbReference type="InterPro" id="IPR013785">
    <property type="entry name" value="Aldolase_TIM"/>
</dbReference>
<evidence type="ECO:0000256" key="6">
    <source>
        <dbReference type="ARBA" id="ARBA00023133"/>
    </source>
</evidence>
<comment type="subunit">
    <text evidence="3 11">Homooctamer.</text>
</comment>
<keyword evidence="6" id="KW-0350">Heme biosynthesis</keyword>
<evidence type="ECO:0000256" key="9">
    <source>
        <dbReference type="ARBA" id="ARBA00025628"/>
    </source>
</evidence>
<accession>A0ABV4UPL0</accession>
<comment type="catalytic activity">
    <reaction evidence="10 11">
        <text>2 5-aminolevulinate = porphobilinogen + 2 H2O + H(+)</text>
        <dbReference type="Rhea" id="RHEA:24064"/>
        <dbReference type="ChEBI" id="CHEBI:15377"/>
        <dbReference type="ChEBI" id="CHEBI:15378"/>
        <dbReference type="ChEBI" id="CHEBI:58126"/>
        <dbReference type="ChEBI" id="CHEBI:356416"/>
        <dbReference type="EC" id="4.2.1.24"/>
    </reaction>
</comment>
<name>A0ABV4UPL0_9MICC</name>
<dbReference type="PIRSF" id="PIRSF001415">
    <property type="entry name" value="Porphbilin_synth"/>
    <property type="match status" value="1"/>
</dbReference>
<dbReference type="GO" id="GO:0004655">
    <property type="term" value="F:porphobilinogen synthase activity"/>
    <property type="evidence" value="ECO:0007669"/>
    <property type="project" value="UniProtKB-EC"/>
</dbReference>
<evidence type="ECO:0000256" key="8">
    <source>
        <dbReference type="ARBA" id="ARBA00023244"/>
    </source>
</evidence>
<dbReference type="InterPro" id="IPR030656">
    <property type="entry name" value="ALAD_AS"/>
</dbReference>
<evidence type="ECO:0000256" key="11">
    <source>
        <dbReference type="RuleBase" id="RU000515"/>
    </source>
</evidence>
<dbReference type="CDD" id="cd00384">
    <property type="entry name" value="ALAD_PBGS"/>
    <property type="match status" value="1"/>
</dbReference>
<evidence type="ECO:0000256" key="2">
    <source>
        <dbReference type="ARBA" id="ARBA00008055"/>
    </source>
</evidence>
<dbReference type="InterPro" id="IPR001731">
    <property type="entry name" value="ALAD"/>
</dbReference>
<keyword evidence="8 11" id="KW-0627">Porphyrin biosynthesis</keyword>
<dbReference type="Gene3D" id="3.20.20.70">
    <property type="entry name" value="Aldolase class I"/>
    <property type="match status" value="1"/>
</dbReference>
<evidence type="ECO:0000256" key="3">
    <source>
        <dbReference type="ARBA" id="ARBA00011823"/>
    </source>
</evidence>
<dbReference type="RefSeq" id="WP_373972765.1">
    <property type="nucleotide sequence ID" value="NZ_JBHDLJ010000012.1"/>
</dbReference>
<evidence type="ECO:0000256" key="5">
    <source>
        <dbReference type="ARBA" id="ARBA00020771"/>
    </source>
</evidence>
<protein>
    <recommendedName>
        <fullName evidence="5 11">Delta-aminolevulinic acid dehydratase</fullName>
        <ecNumber evidence="4 11">4.2.1.24</ecNumber>
    </recommendedName>
</protein>
<keyword evidence="7 11" id="KW-0456">Lyase</keyword>
<proteinExistence type="inferred from homology"/>
<gene>
    <name evidence="13" type="primary">hemB</name>
    <name evidence="13" type="ORF">ACETWP_13445</name>
</gene>
<dbReference type="Proteomes" id="UP001575652">
    <property type="component" value="Unassembled WGS sequence"/>
</dbReference>
<evidence type="ECO:0000256" key="10">
    <source>
        <dbReference type="ARBA" id="ARBA00047651"/>
    </source>
</evidence>
<dbReference type="SMART" id="SM01004">
    <property type="entry name" value="ALAD"/>
    <property type="match status" value="1"/>
</dbReference>
<dbReference type="Pfam" id="PF00490">
    <property type="entry name" value="ALAD"/>
    <property type="match status" value="1"/>
</dbReference>
<evidence type="ECO:0000256" key="1">
    <source>
        <dbReference type="ARBA" id="ARBA00004694"/>
    </source>
</evidence>
<comment type="pathway">
    <text evidence="1">Porphyrin-containing compound metabolism; protoporphyrin-IX biosynthesis; coproporphyrinogen-III from 5-aminolevulinate: step 1/4.</text>
</comment>
<evidence type="ECO:0000313" key="14">
    <source>
        <dbReference type="Proteomes" id="UP001575652"/>
    </source>
</evidence>
<dbReference type="PRINTS" id="PR00144">
    <property type="entry name" value="DALDHYDRTASE"/>
</dbReference>
<dbReference type="EC" id="4.2.1.24" evidence="4 11"/>
<evidence type="ECO:0000256" key="7">
    <source>
        <dbReference type="ARBA" id="ARBA00023239"/>
    </source>
</evidence>
<comment type="function">
    <text evidence="9">Catalyzes an early step in the biosynthesis of tetrapyrroles. Binds two molecules of 5-aminolevulinate per subunit, each at a distinct site, and catalyzes their condensation to form porphobilinogen.</text>
</comment>
<dbReference type="PANTHER" id="PTHR11458">
    <property type="entry name" value="DELTA-AMINOLEVULINIC ACID DEHYDRATASE"/>
    <property type="match status" value="1"/>
</dbReference>
<sequence>MSFPNHRPRRLRTTPAMRRMVAETRVAADQLILPAFVREGLSEPHPISSMPGVVQHTPDTLKRAAAEAVEAGLGGIMLFGIPAERDATGSAGIDPDGVLNRALRDVRAEVGDDLVVMGDVCLDEFTDHGHCGVLDGAGRVDNDATLELYAQMAVAQAEAGAHMLGPSGMMDGQVAVIRQALDAAGHTDTAVIAYAAKYASAFYGPFREAVDSQLTGDRRTYQMDAANRREAILEVELDLEEGADMVMVKPAMSYLDVLADVAAMSPVPVSAYQISGEYAMIEAAAANGWIDRRAAITESVLGIRRAGADTVLTYWAAELAGWLKEGK</sequence>
<comment type="caution">
    <text evidence="13">The sequence shown here is derived from an EMBL/GenBank/DDBJ whole genome shotgun (WGS) entry which is preliminary data.</text>
</comment>
<dbReference type="PANTHER" id="PTHR11458:SF0">
    <property type="entry name" value="DELTA-AMINOLEVULINIC ACID DEHYDRATASE"/>
    <property type="match status" value="1"/>
</dbReference>
<comment type="similarity">
    <text evidence="2 12">Belongs to the ALAD family.</text>
</comment>
<dbReference type="SUPFAM" id="SSF51569">
    <property type="entry name" value="Aldolase"/>
    <property type="match status" value="1"/>
</dbReference>
<reference evidence="13 14" key="1">
    <citation type="submission" date="2024-09" db="EMBL/GenBank/DDBJ databases">
        <authorList>
            <person name="Salinas-Garcia M.A."/>
            <person name="Prieme A."/>
        </authorList>
    </citation>
    <scope>NUCLEOTIDE SEQUENCE [LARGE SCALE GENOMIC DNA]</scope>
    <source>
        <strain evidence="13 14">DSM 21081</strain>
    </source>
</reference>
<dbReference type="EMBL" id="JBHDLJ010000012">
    <property type="protein sequence ID" value="MFB0835591.1"/>
    <property type="molecule type" value="Genomic_DNA"/>
</dbReference>
<dbReference type="NCBIfam" id="NF006762">
    <property type="entry name" value="PRK09283.1"/>
    <property type="match status" value="1"/>
</dbReference>
<evidence type="ECO:0000256" key="4">
    <source>
        <dbReference type="ARBA" id="ARBA00012053"/>
    </source>
</evidence>
<evidence type="ECO:0000256" key="12">
    <source>
        <dbReference type="RuleBase" id="RU004161"/>
    </source>
</evidence>
<organism evidence="13 14">
    <name type="scientific">Arthrobacter halodurans</name>
    <dbReference type="NCBI Taxonomy" id="516699"/>
    <lineage>
        <taxon>Bacteria</taxon>
        <taxon>Bacillati</taxon>
        <taxon>Actinomycetota</taxon>
        <taxon>Actinomycetes</taxon>
        <taxon>Micrococcales</taxon>
        <taxon>Micrococcaceae</taxon>
        <taxon>Arthrobacter</taxon>
    </lineage>
</organism>
<dbReference type="PROSITE" id="PS00169">
    <property type="entry name" value="D_ALA_DEHYDRATASE"/>
    <property type="match status" value="1"/>
</dbReference>
<keyword evidence="14" id="KW-1185">Reference proteome</keyword>